<dbReference type="NCBIfam" id="NF001030">
    <property type="entry name" value="PRK00110.1"/>
    <property type="match status" value="1"/>
</dbReference>
<feature type="region of interest" description="Disordered" evidence="7">
    <location>
        <begin position="1"/>
        <end position="20"/>
    </location>
</feature>
<evidence type="ECO:0000259" key="8">
    <source>
        <dbReference type="Pfam" id="PF01709"/>
    </source>
</evidence>
<evidence type="ECO:0000313" key="10">
    <source>
        <dbReference type="EMBL" id="KPB01060.1"/>
    </source>
</evidence>
<dbReference type="GO" id="GO:0003677">
    <property type="term" value="F:DNA binding"/>
    <property type="evidence" value="ECO:0007669"/>
    <property type="project" value="UniProtKB-UniRule"/>
</dbReference>
<dbReference type="NCBIfam" id="NF009044">
    <property type="entry name" value="PRK12378.1"/>
    <property type="match status" value="1"/>
</dbReference>
<dbReference type="InterPro" id="IPR026564">
    <property type="entry name" value="Transcrip_reg_TACO1-like_dom3"/>
</dbReference>
<dbReference type="Pfam" id="PF01709">
    <property type="entry name" value="Transcrip_reg"/>
    <property type="match status" value="1"/>
</dbReference>
<reference evidence="10 11" key="1">
    <citation type="submission" date="2015-01" db="EMBL/GenBank/DDBJ databases">
        <title>Ahrensia donghaiensis sp. nov., a novel dimethylsulphoniopropionate-cleavage bacterium isolated from seawater and emended descriptions of the genus Ahrensia and Ahrensia kielensis.</title>
        <authorList>
            <person name="Liu J."/>
        </authorList>
    </citation>
    <scope>NUCLEOTIDE SEQUENCE [LARGE SCALE GENOMIC DNA]</scope>
    <source>
        <strain evidence="10 11">LZD062</strain>
    </source>
</reference>
<dbReference type="SUPFAM" id="SSF75625">
    <property type="entry name" value="YebC-like"/>
    <property type="match status" value="1"/>
</dbReference>
<dbReference type="NCBIfam" id="TIGR01033">
    <property type="entry name" value="YebC/PmpR family DNA-binding transcriptional regulator"/>
    <property type="match status" value="1"/>
</dbReference>
<dbReference type="AlphaFoldDB" id="A0A0M9GM78"/>
<dbReference type="Pfam" id="PF20772">
    <property type="entry name" value="TACO1_YebC_N"/>
    <property type="match status" value="1"/>
</dbReference>
<keyword evidence="4 6" id="KW-0238">DNA-binding</keyword>
<keyword evidence="2 6" id="KW-0963">Cytoplasm</keyword>
<dbReference type="RefSeq" id="WP_053999320.1">
    <property type="nucleotide sequence ID" value="NZ_JXMU01000014.1"/>
</dbReference>
<protein>
    <recommendedName>
        <fullName evidence="6">Probable transcriptional regulatory protein SU32_10505</fullName>
    </recommendedName>
</protein>
<dbReference type="InterPro" id="IPR002876">
    <property type="entry name" value="Transcrip_reg_TACO1-like"/>
</dbReference>
<feature type="compositionally biased region" description="Basic residues" evidence="7">
    <location>
        <begin position="1"/>
        <end position="16"/>
    </location>
</feature>
<evidence type="ECO:0000256" key="5">
    <source>
        <dbReference type="ARBA" id="ARBA00023163"/>
    </source>
</evidence>
<dbReference type="STRING" id="1514904.SU32_10505"/>
<dbReference type="OrthoDB" id="9781053at2"/>
<name>A0A0M9GM78_9HYPH</name>
<gene>
    <name evidence="10" type="ORF">SU32_10505</name>
</gene>
<sequence length="250" mass="26977">MAGHSKFKNIQHRKGRQDKLRSKIFSRLSKEITVAVKMGGGTTDPDMNPRLRLAIQNAKGQSMPKDNIARAINKGSGGDAEDYKEMRYEGYGPGGVAIVVEALTDNINRSASNIRACFSKNGGALGETGSVSFMFDRVGEITYKPDAGDADAVMEAAIEAGAEDVVSEEEGHTITCAFEDLGSVSKALEETLGEADSVNIIWKPQNLTPVDEEKAATLMRLLDALDEDDDVQNVFSNEDISDEIMAKLDA</sequence>
<dbReference type="HAMAP" id="MF_00693">
    <property type="entry name" value="Transcrip_reg_TACO1"/>
    <property type="match status" value="1"/>
</dbReference>
<organism evidence="10 11">
    <name type="scientific">Ahrensia marina</name>
    <dbReference type="NCBI Taxonomy" id="1514904"/>
    <lineage>
        <taxon>Bacteria</taxon>
        <taxon>Pseudomonadati</taxon>
        <taxon>Pseudomonadota</taxon>
        <taxon>Alphaproteobacteria</taxon>
        <taxon>Hyphomicrobiales</taxon>
        <taxon>Ahrensiaceae</taxon>
        <taxon>Ahrensia</taxon>
    </lineage>
</organism>
<dbReference type="GO" id="GO:0005829">
    <property type="term" value="C:cytosol"/>
    <property type="evidence" value="ECO:0007669"/>
    <property type="project" value="TreeGrafter"/>
</dbReference>
<evidence type="ECO:0000256" key="6">
    <source>
        <dbReference type="HAMAP-Rule" id="MF_00693"/>
    </source>
</evidence>
<feature type="domain" description="TACO1/YebC-like N-terminal" evidence="9">
    <location>
        <begin position="5"/>
        <end position="78"/>
    </location>
</feature>
<keyword evidence="3 6" id="KW-0805">Transcription regulation</keyword>
<evidence type="ECO:0000256" key="3">
    <source>
        <dbReference type="ARBA" id="ARBA00023015"/>
    </source>
</evidence>
<dbReference type="EMBL" id="JXMU01000014">
    <property type="protein sequence ID" value="KPB01060.1"/>
    <property type="molecule type" value="Genomic_DNA"/>
</dbReference>
<keyword evidence="11" id="KW-1185">Reference proteome</keyword>
<dbReference type="InterPro" id="IPR017856">
    <property type="entry name" value="Integrase-like_N"/>
</dbReference>
<evidence type="ECO:0000259" key="9">
    <source>
        <dbReference type="Pfam" id="PF20772"/>
    </source>
</evidence>
<accession>A0A0M9GM78</accession>
<dbReference type="InterPro" id="IPR049083">
    <property type="entry name" value="TACO1_YebC_N"/>
</dbReference>
<dbReference type="FunFam" id="1.10.10.200:FF:000002">
    <property type="entry name" value="Probable transcriptional regulatory protein CLM62_37755"/>
    <property type="match status" value="1"/>
</dbReference>
<dbReference type="Gene3D" id="1.10.10.200">
    <property type="match status" value="1"/>
</dbReference>
<evidence type="ECO:0000256" key="7">
    <source>
        <dbReference type="SAM" id="MobiDB-lite"/>
    </source>
</evidence>
<dbReference type="InterPro" id="IPR029072">
    <property type="entry name" value="YebC-like"/>
</dbReference>
<evidence type="ECO:0000256" key="1">
    <source>
        <dbReference type="ARBA" id="ARBA00008724"/>
    </source>
</evidence>
<dbReference type="Gene3D" id="3.30.70.980">
    <property type="match status" value="2"/>
</dbReference>
<dbReference type="PATRIC" id="fig|1514904.3.peg.933"/>
<keyword evidence="5 6" id="KW-0804">Transcription</keyword>
<dbReference type="InterPro" id="IPR048300">
    <property type="entry name" value="TACO1_YebC-like_2nd/3rd_dom"/>
</dbReference>
<comment type="subcellular location">
    <subcellularLocation>
        <location evidence="6">Cytoplasm</location>
    </subcellularLocation>
</comment>
<feature type="domain" description="TACO1/YebC-like second and third" evidence="8">
    <location>
        <begin position="83"/>
        <end position="237"/>
    </location>
</feature>
<comment type="similarity">
    <text evidence="1 6">Belongs to the TACO1 family.</text>
</comment>
<dbReference type="Proteomes" id="UP000038011">
    <property type="component" value="Unassembled WGS sequence"/>
</dbReference>
<dbReference type="PANTHER" id="PTHR12532:SF6">
    <property type="entry name" value="TRANSCRIPTIONAL REGULATORY PROTEIN YEBC-RELATED"/>
    <property type="match status" value="1"/>
</dbReference>
<evidence type="ECO:0000256" key="4">
    <source>
        <dbReference type="ARBA" id="ARBA00023125"/>
    </source>
</evidence>
<dbReference type="GO" id="GO:0006355">
    <property type="term" value="P:regulation of DNA-templated transcription"/>
    <property type="evidence" value="ECO:0007669"/>
    <property type="project" value="UniProtKB-UniRule"/>
</dbReference>
<evidence type="ECO:0000313" key="11">
    <source>
        <dbReference type="Proteomes" id="UP000038011"/>
    </source>
</evidence>
<evidence type="ECO:0000256" key="2">
    <source>
        <dbReference type="ARBA" id="ARBA00022490"/>
    </source>
</evidence>
<proteinExistence type="inferred from homology"/>
<comment type="caution">
    <text evidence="10">The sequence shown here is derived from an EMBL/GenBank/DDBJ whole genome shotgun (WGS) entry which is preliminary data.</text>
</comment>
<dbReference type="PANTHER" id="PTHR12532">
    <property type="entry name" value="TRANSLATIONAL ACTIVATOR OF CYTOCHROME C OXIDASE 1"/>
    <property type="match status" value="1"/>
</dbReference>